<dbReference type="InterPro" id="IPR055357">
    <property type="entry name" value="LRR_At1g61320_AtMIF1"/>
</dbReference>
<dbReference type="PANTHER" id="PTHR34145:SF57">
    <property type="entry name" value="F-BOX DOMAIN-CONTAINING PROTEIN"/>
    <property type="match status" value="1"/>
</dbReference>
<organism evidence="2 3">
    <name type="scientific">Lolium multiflorum</name>
    <name type="common">Italian ryegrass</name>
    <name type="synonym">Lolium perenne subsp. multiflorum</name>
    <dbReference type="NCBI Taxonomy" id="4521"/>
    <lineage>
        <taxon>Eukaryota</taxon>
        <taxon>Viridiplantae</taxon>
        <taxon>Streptophyta</taxon>
        <taxon>Embryophyta</taxon>
        <taxon>Tracheophyta</taxon>
        <taxon>Spermatophyta</taxon>
        <taxon>Magnoliopsida</taxon>
        <taxon>Liliopsida</taxon>
        <taxon>Poales</taxon>
        <taxon>Poaceae</taxon>
        <taxon>BOP clade</taxon>
        <taxon>Pooideae</taxon>
        <taxon>Poodae</taxon>
        <taxon>Poeae</taxon>
        <taxon>Poeae Chloroplast Group 2 (Poeae type)</taxon>
        <taxon>Loliodinae</taxon>
        <taxon>Loliinae</taxon>
        <taxon>Lolium</taxon>
    </lineage>
</organism>
<accession>A0AAD8RZ44</accession>
<evidence type="ECO:0000259" key="1">
    <source>
        <dbReference type="Pfam" id="PF23622"/>
    </source>
</evidence>
<keyword evidence="3" id="KW-1185">Reference proteome</keyword>
<dbReference type="InterPro" id="IPR053772">
    <property type="entry name" value="At1g61320/At1g61330-like"/>
</dbReference>
<dbReference type="InterPro" id="IPR032675">
    <property type="entry name" value="LRR_dom_sf"/>
</dbReference>
<feature type="domain" description="At1g61320/AtMIF1 LRR" evidence="1">
    <location>
        <begin position="1"/>
        <end position="127"/>
    </location>
</feature>
<proteinExistence type="predicted"/>
<dbReference type="Proteomes" id="UP001231189">
    <property type="component" value="Unassembled WGS sequence"/>
</dbReference>
<evidence type="ECO:0000313" key="2">
    <source>
        <dbReference type="EMBL" id="KAK1641878.1"/>
    </source>
</evidence>
<dbReference type="AlphaFoldDB" id="A0AAD8RZ44"/>
<evidence type="ECO:0000313" key="3">
    <source>
        <dbReference type="Proteomes" id="UP001231189"/>
    </source>
</evidence>
<sequence length="137" mass="16169">MKYLQLRLLCVKEFDNLSLVYFLRSAPFVEKLELHFCCIDYVHLVQESKPMRKLPECLFNNMKSMHITGFKSYNDQVEFLLHMFENAPALEVLSIDHLDKYPLESHEKDAKSVNFVRTTARRYLEGKIPPKCTLLLL</sequence>
<protein>
    <recommendedName>
        <fullName evidence="1">At1g61320/AtMIF1 LRR domain-containing protein</fullName>
    </recommendedName>
</protein>
<dbReference type="Pfam" id="PF23622">
    <property type="entry name" value="LRR_At1g61320_AtMIF1"/>
    <property type="match status" value="1"/>
</dbReference>
<name>A0AAD8RZ44_LOLMU</name>
<dbReference type="PANTHER" id="PTHR34145">
    <property type="entry name" value="OS02G0105600 PROTEIN"/>
    <property type="match status" value="1"/>
</dbReference>
<dbReference type="Gene3D" id="3.80.10.10">
    <property type="entry name" value="Ribonuclease Inhibitor"/>
    <property type="match status" value="1"/>
</dbReference>
<reference evidence="2" key="1">
    <citation type="submission" date="2023-07" db="EMBL/GenBank/DDBJ databases">
        <title>A chromosome-level genome assembly of Lolium multiflorum.</title>
        <authorList>
            <person name="Chen Y."/>
            <person name="Copetti D."/>
            <person name="Kolliker R."/>
            <person name="Studer B."/>
        </authorList>
    </citation>
    <scope>NUCLEOTIDE SEQUENCE</scope>
    <source>
        <strain evidence="2">02402/16</strain>
        <tissue evidence="2">Leaf</tissue>
    </source>
</reference>
<comment type="caution">
    <text evidence="2">The sequence shown here is derived from an EMBL/GenBank/DDBJ whole genome shotgun (WGS) entry which is preliminary data.</text>
</comment>
<gene>
    <name evidence="2" type="ORF">QYE76_059683</name>
</gene>
<dbReference type="EMBL" id="JAUUTY010000004">
    <property type="protein sequence ID" value="KAK1641878.1"/>
    <property type="molecule type" value="Genomic_DNA"/>
</dbReference>